<proteinExistence type="predicted"/>
<dbReference type="Proteomes" id="UP000265520">
    <property type="component" value="Unassembled WGS sequence"/>
</dbReference>
<dbReference type="EMBL" id="LXQA010548098">
    <property type="protein sequence ID" value="MCI58545.1"/>
    <property type="molecule type" value="Genomic_DNA"/>
</dbReference>
<name>A0A392TF34_9FABA</name>
<feature type="non-terminal residue" evidence="1">
    <location>
        <position position="1"/>
    </location>
</feature>
<evidence type="ECO:0000313" key="2">
    <source>
        <dbReference type="Proteomes" id="UP000265520"/>
    </source>
</evidence>
<comment type="caution">
    <text evidence="1">The sequence shown here is derived from an EMBL/GenBank/DDBJ whole genome shotgun (WGS) entry which is preliminary data.</text>
</comment>
<evidence type="ECO:0000313" key="1">
    <source>
        <dbReference type="EMBL" id="MCI58545.1"/>
    </source>
</evidence>
<keyword evidence="2" id="KW-1185">Reference proteome</keyword>
<reference evidence="1 2" key="1">
    <citation type="journal article" date="2018" name="Front. Plant Sci.">
        <title>Red Clover (Trifolium pratense) and Zigzag Clover (T. medium) - A Picture of Genomic Similarities and Differences.</title>
        <authorList>
            <person name="Dluhosova J."/>
            <person name="Istvanek J."/>
            <person name="Nedelnik J."/>
            <person name="Repkova J."/>
        </authorList>
    </citation>
    <scope>NUCLEOTIDE SEQUENCE [LARGE SCALE GENOMIC DNA]</scope>
    <source>
        <strain evidence="2">cv. 10/8</strain>
        <tissue evidence="1">Leaf</tissue>
    </source>
</reference>
<sequence>DNVSLNSAHFIVLGCYSHGGCGCGG</sequence>
<organism evidence="1 2">
    <name type="scientific">Trifolium medium</name>
    <dbReference type="NCBI Taxonomy" id="97028"/>
    <lineage>
        <taxon>Eukaryota</taxon>
        <taxon>Viridiplantae</taxon>
        <taxon>Streptophyta</taxon>
        <taxon>Embryophyta</taxon>
        <taxon>Tracheophyta</taxon>
        <taxon>Spermatophyta</taxon>
        <taxon>Magnoliopsida</taxon>
        <taxon>eudicotyledons</taxon>
        <taxon>Gunneridae</taxon>
        <taxon>Pentapetalae</taxon>
        <taxon>rosids</taxon>
        <taxon>fabids</taxon>
        <taxon>Fabales</taxon>
        <taxon>Fabaceae</taxon>
        <taxon>Papilionoideae</taxon>
        <taxon>50 kb inversion clade</taxon>
        <taxon>NPAAA clade</taxon>
        <taxon>Hologalegina</taxon>
        <taxon>IRL clade</taxon>
        <taxon>Trifolieae</taxon>
        <taxon>Trifolium</taxon>
    </lineage>
</organism>
<accession>A0A392TF34</accession>
<dbReference type="AlphaFoldDB" id="A0A392TF34"/>
<protein>
    <submittedName>
        <fullName evidence="1">Uncharacterized protein</fullName>
    </submittedName>
</protein>